<name>A0ABQ1WIG4_9BACT</name>
<dbReference type="Pfam" id="PF18962">
    <property type="entry name" value="Por_Secre_tail"/>
    <property type="match status" value="1"/>
</dbReference>
<dbReference type="InterPro" id="IPR013783">
    <property type="entry name" value="Ig-like_fold"/>
</dbReference>
<dbReference type="NCBIfam" id="TIGR04183">
    <property type="entry name" value="Por_Secre_tail"/>
    <property type="match status" value="1"/>
</dbReference>
<proteinExistence type="predicted"/>
<sequence length="759" mass="82908">MYNLSNQLIMKQAYCILLALLIVCLSREQGLAQSKSRVGKAAEISQLYKSKANVKQSQRSTAPEVRHQLPGNKSIALSIRKSKSERSGEIYYGEVANAPNSKFFLKVSDNRVTGDIMMPDQKRYYRFKTELNGDVYLQEEPIDKVLCVDYRQHHEAESGRSDNAMGAATLQVPSLESLPGATAVVLLDYDGHYVDGTLWNDMFNSGNPIDAMPMYYSELEIKAMWALISADFSAFDVNITTSEEVFNRAPVNRRGRVIFTPTNYFSPGDGGRAYIGSFTFGGGIWGETPSFVWNTGVVNGGNTASHEIGHMLYLLHDGRTSPAEEYYYGNGSWAPIMGAAFIPFAQWSKGDYPFANNTEDDLAIIATRNGFGYRTDDHGDHPKASSVLETDGAGVVLPASNVGNISTSNDIDVFSFETTGGLVNLRVQPTGEYSNLNPLLVLRSESGQVIRVHDVGQPYVTIEEELQSGRYFLSIEGGTSVYGAYSKYGSLGEYSISGYIPVVSPIVAVNLVSPTSGTYFKAGAAVDLAVALDMPDNTSIQKIAYYQGNKLLGSTSNAPYTFHWKGIREGAYEVYAVAVNHQGETYASDPISITVVNGYGGGNRNSCELPDWRPDFAYVAGALATLNGNAYEAQRSSTGSNPSHSSQAKGDWNYRGPCRGAVAAKTPSSKITADFSSEDILIYPNPARNRGVLQVELPEALSTAQVTLQEVGTGARLIESNYRQVSKIPIQLNKLPHGYYVLRIVSDNQVWTRKVIINP</sequence>
<keyword evidence="3" id="KW-1185">Reference proteome</keyword>
<dbReference type="SUPFAM" id="SSF51055">
    <property type="entry name" value="Carbohydrate binding domain"/>
    <property type="match status" value="1"/>
</dbReference>
<dbReference type="InterPro" id="IPR026444">
    <property type="entry name" value="Secre_tail"/>
</dbReference>
<dbReference type="Gene3D" id="2.60.40.10">
    <property type="entry name" value="Immunoglobulins"/>
    <property type="match status" value="1"/>
</dbReference>
<feature type="domain" description="Secretion system C-terminal sorting" evidence="1">
    <location>
        <begin position="682"/>
        <end position="757"/>
    </location>
</feature>
<accession>A0ABQ1WIG4</accession>
<organism evidence="2 3">
    <name type="scientific">Pontibacter amylolyticus</name>
    <dbReference type="NCBI Taxonomy" id="1424080"/>
    <lineage>
        <taxon>Bacteria</taxon>
        <taxon>Pseudomonadati</taxon>
        <taxon>Bacteroidota</taxon>
        <taxon>Cytophagia</taxon>
        <taxon>Cytophagales</taxon>
        <taxon>Hymenobacteraceae</taxon>
        <taxon>Pontibacter</taxon>
    </lineage>
</organism>
<evidence type="ECO:0000313" key="3">
    <source>
        <dbReference type="Proteomes" id="UP000634043"/>
    </source>
</evidence>
<dbReference type="Gene3D" id="2.10.10.20">
    <property type="entry name" value="Carbohydrate-binding module superfamily 5/12"/>
    <property type="match status" value="1"/>
</dbReference>
<evidence type="ECO:0000313" key="2">
    <source>
        <dbReference type="EMBL" id="GGG30171.1"/>
    </source>
</evidence>
<gene>
    <name evidence="2" type="ORF">GCM10011323_37050</name>
</gene>
<dbReference type="Gene3D" id="2.60.40.3080">
    <property type="match status" value="1"/>
</dbReference>
<dbReference type="EMBL" id="BMFP01000009">
    <property type="protein sequence ID" value="GGG30171.1"/>
    <property type="molecule type" value="Genomic_DNA"/>
</dbReference>
<evidence type="ECO:0000259" key="1">
    <source>
        <dbReference type="Pfam" id="PF18962"/>
    </source>
</evidence>
<dbReference type="Proteomes" id="UP000634043">
    <property type="component" value="Unassembled WGS sequence"/>
</dbReference>
<dbReference type="SUPFAM" id="SSF55486">
    <property type="entry name" value="Metalloproteases ('zincins'), catalytic domain"/>
    <property type="match status" value="1"/>
</dbReference>
<comment type="caution">
    <text evidence="2">The sequence shown here is derived from an EMBL/GenBank/DDBJ whole genome shotgun (WGS) entry which is preliminary data.</text>
</comment>
<protein>
    <recommendedName>
        <fullName evidence="1">Secretion system C-terminal sorting domain-containing protein</fullName>
    </recommendedName>
</protein>
<dbReference type="Pfam" id="PF17957">
    <property type="entry name" value="Big_7"/>
    <property type="match status" value="1"/>
</dbReference>
<dbReference type="Gene3D" id="2.60.120.380">
    <property type="match status" value="1"/>
</dbReference>
<dbReference type="InterPro" id="IPR036573">
    <property type="entry name" value="CBM_sf_5/12"/>
</dbReference>
<reference evidence="3" key="1">
    <citation type="journal article" date="2019" name="Int. J. Syst. Evol. Microbiol.">
        <title>The Global Catalogue of Microorganisms (GCM) 10K type strain sequencing project: providing services to taxonomists for standard genome sequencing and annotation.</title>
        <authorList>
            <consortium name="The Broad Institute Genomics Platform"/>
            <consortium name="The Broad Institute Genome Sequencing Center for Infectious Disease"/>
            <person name="Wu L."/>
            <person name="Ma J."/>
        </authorList>
    </citation>
    <scope>NUCLEOTIDE SEQUENCE [LARGE SCALE GENOMIC DNA]</scope>
    <source>
        <strain evidence="3">CGMCC 1.12749</strain>
    </source>
</reference>